<reference evidence="3 4" key="1">
    <citation type="submission" date="2018-10" db="EMBL/GenBank/DDBJ databases">
        <title>Isolation from soil.</title>
        <authorList>
            <person name="Hu J."/>
        </authorList>
    </citation>
    <scope>NUCLEOTIDE SEQUENCE [LARGE SCALE GENOMIC DNA]</scope>
    <source>
        <strain evidence="3 4">NEAU-Ht49</strain>
    </source>
</reference>
<sequence>MLPRRPASTRMKGEPVTPTPGADMADRPGVGTDTGAATGRDPDVLTTAELAAKLGLSAQTVRRMAHAGQIPALKTGKDFRYSWEAVREVLRQPHHEPGAPADEPQPAEPARRAGYRAQRRARNGATTD</sequence>
<evidence type="ECO:0000256" key="1">
    <source>
        <dbReference type="SAM" id="MobiDB-lite"/>
    </source>
</evidence>
<keyword evidence="3" id="KW-0238">DNA-binding</keyword>
<feature type="region of interest" description="Disordered" evidence="1">
    <location>
        <begin position="1"/>
        <end position="43"/>
    </location>
</feature>
<feature type="domain" description="Helix-turn-helix" evidence="2">
    <location>
        <begin position="44"/>
        <end position="92"/>
    </location>
</feature>
<dbReference type="GO" id="GO:0003677">
    <property type="term" value="F:DNA binding"/>
    <property type="evidence" value="ECO:0007669"/>
    <property type="project" value="UniProtKB-KW"/>
</dbReference>
<dbReference type="InterPro" id="IPR009061">
    <property type="entry name" value="DNA-bd_dom_put_sf"/>
</dbReference>
<accession>A0A3M2M4F9</accession>
<dbReference type="InterPro" id="IPR041657">
    <property type="entry name" value="HTH_17"/>
</dbReference>
<keyword evidence="4" id="KW-1185">Reference proteome</keyword>
<proteinExistence type="predicted"/>
<feature type="region of interest" description="Disordered" evidence="1">
    <location>
        <begin position="91"/>
        <end position="128"/>
    </location>
</feature>
<dbReference type="Proteomes" id="UP000282674">
    <property type="component" value="Unassembled WGS sequence"/>
</dbReference>
<evidence type="ECO:0000313" key="3">
    <source>
        <dbReference type="EMBL" id="RMI43930.1"/>
    </source>
</evidence>
<dbReference type="SUPFAM" id="SSF46955">
    <property type="entry name" value="Putative DNA-binding domain"/>
    <property type="match status" value="1"/>
</dbReference>
<evidence type="ECO:0000313" key="4">
    <source>
        <dbReference type="Proteomes" id="UP000282674"/>
    </source>
</evidence>
<feature type="compositionally biased region" description="Basic residues" evidence="1">
    <location>
        <begin position="113"/>
        <end position="122"/>
    </location>
</feature>
<name>A0A3M2M4F9_9ACTN</name>
<organism evidence="3 4">
    <name type="scientific">Actinomadura harenae</name>
    <dbReference type="NCBI Taxonomy" id="2483351"/>
    <lineage>
        <taxon>Bacteria</taxon>
        <taxon>Bacillati</taxon>
        <taxon>Actinomycetota</taxon>
        <taxon>Actinomycetes</taxon>
        <taxon>Streptosporangiales</taxon>
        <taxon>Thermomonosporaceae</taxon>
        <taxon>Actinomadura</taxon>
    </lineage>
</organism>
<dbReference type="NCBIfam" id="TIGR01764">
    <property type="entry name" value="excise"/>
    <property type="match status" value="1"/>
</dbReference>
<evidence type="ECO:0000259" key="2">
    <source>
        <dbReference type="Pfam" id="PF12728"/>
    </source>
</evidence>
<dbReference type="AlphaFoldDB" id="A0A3M2M4F9"/>
<dbReference type="EMBL" id="RFFG01000022">
    <property type="protein sequence ID" value="RMI43930.1"/>
    <property type="molecule type" value="Genomic_DNA"/>
</dbReference>
<dbReference type="InterPro" id="IPR010093">
    <property type="entry name" value="SinI_DNA-bd"/>
</dbReference>
<comment type="caution">
    <text evidence="3">The sequence shown here is derived from an EMBL/GenBank/DDBJ whole genome shotgun (WGS) entry which is preliminary data.</text>
</comment>
<gene>
    <name evidence="3" type="ORF">EBO15_14610</name>
</gene>
<protein>
    <submittedName>
        <fullName evidence="3">DNA-binding protein</fullName>
    </submittedName>
</protein>
<dbReference type="Pfam" id="PF12728">
    <property type="entry name" value="HTH_17"/>
    <property type="match status" value="1"/>
</dbReference>